<reference evidence="16 17" key="1">
    <citation type="submission" date="2018-05" db="EMBL/GenBank/DDBJ databases">
        <authorList>
            <person name="Goeker M."/>
            <person name="Huntemann M."/>
            <person name="Clum A."/>
            <person name="Pillay M."/>
            <person name="Palaniappan K."/>
            <person name="Varghese N."/>
            <person name="Mikhailova N."/>
            <person name="Stamatis D."/>
            <person name="Reddy T."/>
            <person name="Daum C."/>
            <person name="Shapiro N."/>
            <person name="Ivanova N."/>
            <person name="Kyrpides N."/>
            <person name="Woyke T."/>
        </authorList>
    </citation>
    <scope>NUCLEOTIDE SEQUENCE [LARGE SCALE GENOMIC DNA]</scope>
    <source>
        <strain evidence="16 17">DSM 26524</strain>
    </source>
</reference>
<dbReference type="InterPro" id="IPR015865">
    <property type="entry name" value="Riboflavin_kinase_bac/euk"/>
</dbReference>
<dbReference type="Gene3D" id="2.40.30.30">
    <property type="entry name" value="Riboflavin kinase-like"/>
    <property type="match status" value="1"/>
</dbReference>
<evidence type="ECO:0000313" key="17">
    <source>
        <dbReference type="Proteomes" id="UP000245412"/>
    </source>
</evidence>
<comment type="pathway">
    <text evidence="2 14">Cofactor biosynthesis; FMN biosynthesis; FMN from riboflavin (ATP route): step 1/1.</text>
</comment>
<dbReference type="GO" id="GO:0008531">
    <property type="term" value="F:riboflavin kinase activity"/>
    <property type="evidence" value="ECO:0007669"/>
    <property type="project" value="UniProtKB-UniRule"/>
</dbReference>
<dbReference type="AlphaFoldDB" id="A0AB73T4Z7"/>
<dbReference type="SUPFAM" id="SSF82114">
    <property type="entry name" value="Riboflavin kinase-like"/>
    <property type="match status" value="1"/>
</dbReference>
<dbReference type="Gene3D" id="3.40.50.620">
    <property type="entry name" value="HUPs"/>
    <property type="match status" value="1"/>
</dbReference>
<dbReference type="EC" id="2.7.1.26" evidence="14"/>
<comment type="catalytic activity">
    <reaction evidence="13 14">
        <text>FMN + ATP + H(+) = FAD + diphosphate</text>
        <dbReference type="Rhea" id="RHEA:17237"/>
        <dbReference type="ChEBI" id="CHEBI:15378"/>
        <dbReference type="ChEBI" id="CHEBI:30616"/>
        <dbReference type="ChEBI" id="CHEBI:33019"/>
        <dbReference type="ChEBI" id="CHEBI:57692"/>
        <dbReference type="ChEBI" id="CHEBI:58210"/>
        <dbReference type="EC" id="2.7.7.2"/>
    </reaction>
</comment>
<evidence type="ECO:0000256" key="10">
    <source>
        <dbReference type="ARBA" id="ARBA00022840"/>
    </source>
</evidence>
<keyword evidence="11" id="KW-0511">Multifunctional enzyme</keyword>
<evidence type="ECO:0000256" key="13">
    <source>
        <dbReference type="ARBA" id="ARBA00049494"/>
    </source>
</evidence>
<evidence type="ECO:0000256" key="6">
    <source>
        <dbReference type="ARBA" id="ARBA00022695"/>
    </source>
</evidence>
<protein>
    <recommendedName>
        <fullName evidence="14">Riboflavin biosynthesis protein</fullName>
    </recommendedName>
    <domain>
        <recommendedName>
            <fullName evidence="14">Riboflavin kinase</fullName>
            <ecNumber evidence="14">2.7.1.26</ecNumber>
        </recommendedName>
        <alternativeName>
            <fullName evidence="14">Flavokinase</fullName>
        </alternativeName>
    </domain>
    <domain>
        <recommendedName>
            <fullName evidence="14">FMN adenylyltransferase</fullName>
            <ecNumber evidence="14">2.7.7.2</ecNumber>
        </recommendedName>
        <alternativeName>
            <fullName evidence="14">FAD pyrophosphorylase</fullName>
        </alternativeName>
        <alternativeName>
            <fullName evidence="14">FAD synthase</fullName>
        </alternativeName>
    </domain>
</protein>
<dbReference type="EMBL" id="QGGY01000005">
    <property type="protein sequence ID" value="PWJ76193.1"/>
    <property type="molecule type" value="Genomic_DNA"/>
</dbReference>
<evidence type="ECO:0000256" key="11">
    <source>
        <dbReference type="ARBA" id="ARBA00023268"/>
    </source>
</evidence>
<dbReference type="SUPFAM" id="SSF52374">
    <property type="entry name" value="Nucleotidylyl transferase"/>
    <property type="match status" value="1"/>
</dbReference>
<gene>
    <name evidence="16" type="ORF">C7383_105229</name>
</gene>
<evidence type="ECO:0000256" key="8">
    <source>
        <dbReference type="ARBA" id="ARBA00022777"/>
    </source>
</evidence>
<dbReference type="Pfam" id="PF06574">
    <property type="entry name" value="FAD_syn"/>
    <property type="match status" value="1"/>
</dbReference>
<dbReference type="Proteomes" id="UP000245412">
    <property type="component" value="Unassembled WGS sequence"/>
</dbReference>
<dbReference type="PANTHER" id="PTHR22749:SF6">
    <property type="entry name" value="RIBOFLAVIN KINASE"/>
    <property type="match status" value="1"/>
</dbReference>
<proteinExistence type="inferred from homology"/>
<evidence type="ECO:0000256" key="3">
    <source>
        <dbReference type="ARBA" id="ARBA00022630"/>
    </source>
</evidence>
<comment type="similarity">
    <text evidence="14">Belongs to the ribF family.</text>
</comment>
<keyword evidence="7 14" id="KW-0547">Nucleotide-binding</keyword>
<comment type="caution">
    <text evidence="16">The sequence shown here is derived from an EMBL/GenBank/DDBJ whole genome shotgun (WGS) entry which is preliminary data.</text>
</comment>
<evidence type="ECO:0000256" key="2">
    <source>
        <dbReference type="ARBA" id="ARBA00005201"/>
    </source>
</evidence>
<dbReference type="Pfam" id="PF01687">
    <property type="entry name" value="Flavokinase"/>
    <property type="match status" value="1"/>
</dbReference>
<dbReference type="NCBIfam" id="NF004162">
    <property type="entry name" value="PRK05627.1-5"/>
    <property type="match status" value="1"/>
</dbReference>
<keyword evidence="10 14" id="KW-0067">ATP-binding</keyword>
<keyword evidence="6 14" id="KW-0548">Nucleotidyltransferase</keyword>
<dbReference type="InterPro" id="IPR002606">
    <property type="entry name" value="Riboflavin_kinase_bac"/>
</dbReference>
<keyword evidence="17" id="KW-1185">Reference proteome</keyword>
<organism evidence="16 17">
    <name type="scientific">Murimonas intestini</name>
    <dbReference type="NCBI Taxonomy" id="1337051"/>
    <lineage>
        <taxon>Bacteria</taxon>
        <taxon>Bacillati</taxon>
        <taxon>Bacillota</taxon>
        <taxon>Clostridia</taxon>
        <taxon>Lachnospirales</taxon>
        <taxon>Lachnospiraceae</taxon>
        <taxon>Murimonas</taxon>
    </lineage>
</organism>
<evidence type="ECO:0000256" key="5">
    <source>
        <dbReference type="ARBA" id="ARBA00022679"/>
    </source>
</evidence>
<dbReference type="RefSeq" id="WP_109626251.1">
    <property type="nucleotide sequence ID" value="NZ_JANKBI010000003.1"/>
</dbReference>
<evidence type="ECO:0000256" key="9">
    <source>
        <dbReference type="ARBA" id="ARBA00022827"/>
    </source>
</evidence>
<keyword evidence="3 14" id="KW-0285">Flavoprotein</keyword>
<dbReference type="EC" id="2.7.7.2" evidence="14"/>
<dbReference type="SMART" id="SM00904">
    <property type="entry name" value="Flavokinase"/>
    <property type="match status" value="1"/>
</dbReference>
<keyword evidence="8 14" id="KW-0418">Kinase</keyword>
<evidence type="ECO:0000313" key="16">
    <source>
        <dbReference type="EMBL" id="PWJ76193.1"/>
    </source>
</evidence>
<dbReference type="NCBIfam" id="TIGR00125">
    <property type="entry name" value="cyt_tran_rel"/>
    <property type="match status" value="1"/>
</dbReference>
<dbReference type="InterPro" id="IPR004821">
    <property type="entry name" value="Cyt_trans-like"/>
</dbReference>
<dbReference type="CDD" id="cd02064">
    <property type="entry name" value="FAD_synthetase_N"/>
    <property type="match status" value="1"/>
</dbReference>
<dbReference type="NCBIfam" id="TIGR00083">
    <property type="entry name" value="ribF"/>
    <property type="match status" value="1"/>
</dbReference>
<evidence type="ECO:0000256" key="7">
    <source>
        <dbReference type="ARBA" id="ARBA00022741"/>
    </source>
</evidence>
<evidence type="ECO:0000256" key="1">
    <source>
        <dbReference type="ARBA" id="ARBA00004726"/>
    </source>
</evidence>
<dbReference type="GO" id="GO:0009231">
    <property type="term" value="P:riboflavin biosynthetic process"/>
    <property type="evidence" value="ECO:0007669"/>
    <property type="project" value="InterPro"/>
</dbReference>
<evidence type="ECO:0000256" key="12">
    <source>
        <dbReference type="ARBA" id="ARBA00047880"/>
    </source>
</evidence>
<accession>A0AB73T4Z7</accession>
<dbReference type="InterPro" id="IPR015864">
    <property type="entry name" value="FAD_synthase"/>
</dbReference>
<dbReference type="InterPro" id="IPR023468">
    <property type="entry name" value="Riboflavin_kinase"/>
</dbReference>
<comment type="catalytic activity">
    <reaction evidence="12 14">
        <text>riboflavin + ATP = FMN + ADP + H(+)</text>
        <dbReference type="Rhea" id="RHEA:14357"/>
        <dbReference type="ChEBI" id="CHEBI:15378"/>
        <dbReference type="ChEBI" id="CHEBI:30616"/>
        <dbReference type="ChEBI" id="CHEBI:57986"/>
        <dbReference type="ChEBI" id="CHEBI:58210"/>
        <dbReference type="ChEBI" id="CHEBI:456216"/>
        <dbReference type="EC" id="2.7.1.26"/>
    </reaction>
</comment>
<dbReference type="GO" id="GO:0005524">
    <property type="term" value="F:ATP binding"/>
    <property type="evidence" value="ECO:0007669"/>
    <property type="project" value="UniProtKB-UniRule"/>
</dbReference>
<keyword evidence="5 14" id="KW-0808">Transferase</keyword>
<dbReference type="GO" id="GO:0006747">
    <property type="term" value="P:FAD biosynthetic process"/>
    <property type="evidence" value="ECO:0007669"/>
    <property type="project" value="UniProtKB-UniRule"/>
</dbReference>
<dbReference type="InterPro" id="IPR023465">
    <property type="entry name" value="Riboflavin_kinase_dom_sf"/>
</dbReference>
<comment type="pathway">
    <text evidence="1 14">Cofactor biosynthesis; FAD biosynthesis; FAD from FMN: step 1/1.</text>
</comment>
<name>A0AB73T4Z7_9FIRM</name>
<evidence type="ECO:0000256" key="14">
    <source>
        <dbReference type="PIRNR" id="PIRNR004491"/>
    </source>
</evidence>
<keyword evidence="4 14" id="KW-0288">FMN</keyword>
<keyword evidence="9 14" id="KW-0274">FAD</keyword>
<feature type="domain" description="Riboflavin kinase" evidence="15">
    <location>
        <begin position="172"/>
        <end position="297"/>
    </location>
</feature>
<dbReference type="InterPro" id="IPR014729">
    <property type="entry name" value="Rossmann-like_a/b/a_fold"/>
</dbReference>
<dbReference type="GO" id="GO:0009398">
    <property type="term" value="P:FMN biosynthetic process"/>
    <property type="evidence" value="ECO:0007669"/>
    <property type="project" value="UniProtKB-UniRule"/>
</dbReference>
<dbReference type="PANTHER" id="PTHR22749">
    <property type="entry name" value="RIBOFLAVIN KINASE/FMN ADENYLYLTRANSFERASE"/>
    <property type="match status" value="1"/>
</dbReference>
<sequence length="299" mass="34450">MIYIQGITDFKIEEPTAVTLGKFDGMHRGHQKLVKRIRELESSGVKSTVFSLNKNRQDALLTSEEQRMVIEKMEVSYLVDCPFLPEISRMEPEEFIRRILVEQLNARYIVVGNDFRFGHNRAGDSELLKKMQEFYGFRVEVLGKEQHKGQIISSTYIKQALDKGNMELVNDLLGYPYFIAGEVLHGRHMGGKVFGMPTTNLIPVSAKRLPPNGVYVSRTVYDGKIYPGITNIGYKPTIGENFRGVETHIFDFDKDLYGEEIQVELLSYERPEMRFNSVDELRMQMQNDIAFGKEYFHGQ</sequence>
<evidence type="ECO:0000256" key="4">
    <source>
        <dbReference type="ARBA" id="ARBA00022643"/>
    </source>
</evidence>
<evidence type="ECO:0000259" key="15">
    <source>
        <dbReference type="SMART" id="SM00904"/>
    </source>
</evidence>
<dbReference type="GO" id="GO:0003919">
    <property type="term" value="F:FMN adenylyltransferase activity"/>
    <property type="evidence" value="ECO:0007669"/>
    <property type="project" value="UniProtKB-UniRule"/>
</dbReference>
<dbReference type="PIRSF" id="PIRSF004491">
    <property type="entry name" value="FAD_Synth"/>
    <property type="match status" value="1"/>
</dbReference>